<feature type="region of interest" description="Disordered" evidence="10">
    <location>
        <begin position="386"/>
        <end position="420"/>
    </location>
</feature>
<evidence type="ECO:0000256" key="1">
    <source>
        <dbReference type="ARBA" id="ARBA00005860"/>
    </source>
</evidence>
<feature type="binding site" evidence="9">
    <location>
        <position position="578"/>
    </location>
    <ligand>
        <name>Zn(2+)</name>
        <dbReference type="ChEBI" id="CHEBI:29105"/>
        <note>catalytic</note>
    </ligand>
</feature>
<dbReference type="SUPFAM" id="SSF55486">
    <property type="entry name" value="Metalloproteases ('zincins'), catalytic domain"/>
    <property type="match status" value="3"/>
</dbReference>
<evidence type="ECO:0000256" key="10">
    <source>
        <dbReference type="SAM" id="MobiDB-lite"/>
    </source>
</evidence>
<evidence type="ECO:0000256" key="5">
    <source>
        <dbReference type="ARBA" id="ARBA00022833"/>
    </source>
</evidence>
<dbReference type="AlphaFoldDB" id="A0A7R9CWS6"/>
<feature type="compositionally biased region" description="Polar residues" evidence="10">
    <location>
        <begin position="387"/>
        <end position="420"/>
    </location>
</feature>
<evidence type="ECO:0000256" key="8">
    <source>
        <dbReference type="PIRSR" id="PIRSR601577-1"/>
    </source>
</evidence>
<comment type="cofactor">
    <cofactor evidence="9">
        <name>Zn(2+)</name>
        <dbReference type="ChEBI" id="CHEBI:29105"/>
    </cofactor>
    <text evidence="9">Binds 1 zinc ion per subunit.</text>
</comment>
<feature type="binding site" evidence="9">
    <location>
        <position position="476"/>
    </location>
    <ligand>
        <name>Zn(2+)</name>
        <dbReference type="ChEBI" id="CHEBI:29105"/>
        <note>catalytic</note>
    </ligand>
</feature>
<keyword evidence="3 9" id="KW-0479">Metal-binding</keyword>
<dbReference type="GO" id="GO:0016020">
    <property type="term" value="C:membrane"/>
    <property type="evidence" value="ECO:0007669"/>
    <property type="project" value="InterPro"/>
</dbReference>
<comment type="similarity">
    <text evidence="1">Belongs to the peptidase M8 family.</text>
</comment>
<evidence type="ECO:0000256" key="6">
    <source>
        <dbReference type="ARBA" id="ARBA00023049"/>
    </source>
</evidence>
<dbReference type="GO" id="GO:0007155">
    <property type="term" value="P:cell adhesion"/>
    <property type="evidence" value="ECO:0007669"/>
    <property type="project" value="InterPro"/>
</dbReference>
<dbReference type="Gene3D" id="3.10.170.20">
    <property type="match status" value="1"/>
</dbReference>
<dbReference type="Gene3D" id="3.90.132.10">
    <property type="entry name" value="Leishmanolysin , domain 2"/>
    <property type="match status" value="1"/>
</dbReference>
<keyword evidence="2" id="KW-0645">Protease</keyword>
<reference evidence="11" key="1">
    <citation type="submission" date="2020-11" db="EMBL/GenBank/DDBJ databases">
        <authorList>
            <person name="Tran Van P."/>
        </authorList>
    </citation>
    <scope>NUCLEOTIDE SEQUENCE</scope>
</reference>
<feature type="active site" evidence="8">
    <location>
        <position position="473"/>
    </location>
</feature>
<feature type="binding site" evidence="9">
    <location>
        <position position="472"/>
    </location>
    <ligand>
        <name>Zn(2+)</name>
        <dbReference type="ChEBI" id="CHEBI:29105"/>
        <note>catalytic</note>
    </ligand>
</feature>
<dbReference type="GO" id="GO:0006508">
    <property type="term" value="P:proteolysis"/>
    <property type="evidence" value="ECO:0007669"/>
    <property type="project" value="UniProtKB-KW"/>
</dbReference>
<keyword evidence="5 9" id="KW-0862">Zinc</keyword>
<dbReference type="FunFam" id="3.90.132.10:FF:000001">
    <property type="entry name" value="leishmanolysin-like peptidase isoform X2"/>
    <property type="match status" value="1"/>
</dbReference>
<evidence type="ECO:0000256" key="7">
    <source>
        <dbReference type="ARBA" id="ARBA00039717"/>
    </source>
</evidence>
<proteinExistence type="inferred from homology"/>
<dbReference type="InterPro" id="IPR001577">
    <property type="entry name" value="Peptidase_M8"/>
</dbReference>
<dbReference type="GO" id="GO:0004222">
    <property type="term" value="F:metalloendopeptidase activity"/>
    <property type="evidence" value="ECO:0007669"/>
    <property type="project" value="InterPro"/>
</dbReference>
<evidence type="ECO:0000256" key="9">
    <source>
        <dbReference type="PIRSR" id="PIRSR601577-2"/>
    </source>
</evidence>
<dbReference type="Pfam" id="PF01457">
    <property type="entry name" value="Peptidase_M8"/>
    <property type="match status" value="1"/>
</dbReference>
<evidence type="ECO:0000256" key="3">
    <source>
        <dbReference type="ARBA" id="ARBA00022723"/>
    </source>
</evidence>
<evidence type="ECO:0000256" key="4">
    <source>
        <dbReference type="ARBA" id="ARBA00022801"/>
    </source>
</evidence>
<dbReference type="GO" id="GO:0005737">
    <property type="term" value="C:cytoplasm"/>
    <property type="evidence" value="ECO:0007669"/>
    <property type="project" value="TreeGrafter"/>
</dbReference>
<gene>
    <name evidence="11" type="ORF">TCEB3V08_LOCUS7113</name>
</gene>
<dbReference type="PANTHER" id="PTHR10942:SF0">
    <property type="entry name" value="LEISHMANOLYSIN-LIKE PEPTIDASE"/>
    <property type="match status" value="1"/>
</dbReference>
<dbReference type="Gene3D" id="2.10.55.10">
    <property type="entry name" value="Leishmanolysin domain 3"/>
    <property type="match status" value="1"/>
</dbReference>
<keyword evidence="6 9" id="KW-0482">Metalloprotease</keyword>
<keyword evidence="4" id="KW-0378">Hydrolase</keyword>
<dbReference type="PANTHER" id="PTHR10942">
    <property type="entry name" value="LEISHMANOLYSIN-LIKE PEPTIDASE"/>
    <property type="match status" value="1"/>
</dbReference>
<sequence>MVQRCTVLPVIAARITCDSDQTSVWKLCLKNLSWDLKRVGALVKPTLTTNKLQKASTKHVIKAGVTWQWYYQESPGSGTIRSHLAVVLSGVTWQWYYQESPGSGTIRSHLAVVLSGVTWQWYYQESPGSGTIRSHLAVVLSGVTWQWYYQESPGSGTIRSHLAVVLSGVTWQWYYQESPGSGTIRSHLAVVLSGVTWQWYYQESPGSGTIRSHLAVVIQNVFIEPLHVVKKRSTDQPLRVLLHYDDSVYRLDAEKFELINNTVLPEAVQFWERALMVRKTSSVIRLNRMCRNNQVFYKVKDPYAYCKNACENRTMCGEVIVPEEHLEACRTCNSTGQDCKKTGPGQGPGIDGADFVFYVSAMETERCHKGMTVAYAAHCQQEAALDSRNQPVTPETNSSRNQSVTPVLETNSSRNQPVTPVLQTNSSRIQPVTPVLETNSSRNQPQATPTCALRASVPNPRSIEILLSTVKHEILHALGFSVSLYAFYRDPEGNPLTPRGDTGRPQLNERLQTRQWSERVVRSTVRQGWSVHSGRVDREVTMMVTPKVLEEVRRHFNCPVLEGAELEDQGEEGTALTHWEKRVFENEAMTGTHTQNPVYSRITLALMEDTGWYKANYSMAQPLDWGRNYGCDFAMKSCKDWMDNRTASGESIHPFCNKVKRDPLETECTIDRSSVALCNLVEHQEKLPLLYQNFVSIPHVPPGKENYYGGSVTLADYCPYIQEFTWRSNNIVVRGSHCQYLENNPSPEKNFALENYNPTSRCFDHTDHMWEERSCGQVRQWRHWGSGCYQFFCQEGRLHVVVANYTYTCYYTGQVLDIRILSSGWLHKGALVCPPCQDLCQVRYSPEKNFALENYNPTSRCFDHTDHMWEERSCGQVRQWRHWGSGCYQFFCQEGRLHVVVANYTYTCYYTGQVLDIRILSSGWLHKGALVCPPCQDLCQSRDSKQGLCVGNSEMPPYIEYHLDELTCRSAGSHAPWTLLIISVIGSLR</sequence>
<evidence type="ECO:0000256" key="2">
    <source>
        <dbReference type="ARBA" id="ARBA00022670"/>
    </source>
</evidence>
<accession>A0A7R9CWS6</accession>
<organism evidence="11">
    <name type="scientific">Timema cristinae</name>
    <name type="common">Walking stick</name>
    <dbReference type="NCBI Taxonomy" id="61476"/>
    <lineage>
        <taxon>Eukaryota</taxon>
        <taxon>Metazoa</taxon>
        <taxon>Ecdysozoa</taxon>
        <taxon>Arthropoda</taxon>
        <taxon>Hexapoda</taxon>
        <taxon>Insecta</taxon>
        <taxon>Pterygota</taxon>
        <taxon>Neoptera</taxon>
        <taxon>Polyneoptera</taxon>
        <taxon>Phasmatodea</taxon>
        <taxon>Timematodea</taxon>
        <taxon>Timematoidea</taxon>
        <taxon>Timematidae</taxon>
        <taxon>Timema</taxon>
    </lineage>
</organism>
<protein>
    <recommendedName>
        <fullName evidence="7">Leishmanolysin-like peptidase</fullName>
    </recommendedName>
</protein>
<dbReference type="GO" id="GO:0046872">
    <property type="term" value="F:metal ion binding"/>
    <property type="evidence" value="ECO:0007669"/>
    <property type="project" value="UniProtKB-KW"/>
</dbReference>
<dbReference type="EMBL" id="OC318924">
    <property type="protein sequence ID" value="CAD7403694.1"/>
    <property type="molecule type" value="Genomic_DNA"/>
</dbReference>
<evidence type="ECO:0000313" key="11">
    <source>
        <dbReference type="EMBL" id="CAD7403694.1"/>
    </source>
</evidence>
<name>A0A7R9CWS6_TIMCR</name>